<evidence type="ECO:0008006" key="13">
    <source>
        <dbReference type="Google" id="ProtNLM"/>
    </source>
</evidence>
<reference evidence="11 12" key="1">
    <citation type="submission" date="2019-01" db="EMBL/GenBank/DDBJ databases">
        <title>Sequencing of cultivated peanut Arachis hypogaea provides insights into genome evolution and oil improvement.</title>
        <authorList>
            <person name="Chen X."/>
        </authorList>
    </citation>
    <scope>NUCLEOTIDE SEQUENCE [LARGE SCALE GENOMIC DNA]</scope>
    <source>
        <strain evidence="12">cv. Fuhuasheng</strain>
        <tissue evidence="11">Leaves</tissue>
    </source>
</reference>
<evidence type="ECO:0000256" key="3">
    <source>
        <dbReference type="ARBA" id="ARBA00007685"/>
    </source>
</evidence>
<organism evidence="11 12">
    <name type="scientific">Arachis hypogaea</name>
    <name type="common">Peanut</name>
    <dbReference type="NCBI Taxonomy" id="3818"/>
    <lineage>
        <taxon>Eukaryota</taxon>
        <taxon>Viridiplantae</taxon>
        <taxon>Streptophyta</taxon>
        <taxon>Embryophyta</taxon>
        <taxon>Tracheophyta</taxon>
        <taxon>Spermatophyta</taxon>
        <taxon>Magnoliopsida</taxon>
        <taxon>eudicotyledons</taxon>
        <taxon>Gunneridae</taxon>
        <taxon>Pentapetalae</taxon>
        <taxon>rosids</taxon>
        <taxon>fabids</taxon>
        <taxon>Fabales</taxon>
        <taxon>Fabaceae</taxon>
        <taxon>Papilionoideae</taxon>
        <taxon>50 kb inversion clade</taxon>
        <taxon>dalbergioids sensu lato</taxon>
        <taxon>Dalbergieae</taxon>
        <taxon>Pterocarpus clade</taxon>
        <taxon>Arachis</taxon>
    </lineage>
</organism>
<dbReference type="Pfam" id="PF10215">
    <property type="entry name" value="Ost4"/>
    <property type="match status" value="1"/>
</dbReference>
<dbReference type="STRING" id="3818.A0A445EKC1"/>
<keyword evidence="5 10" id="KW-0812">Transmembrane</keyword>
<dbReference type="Proteomes" id="UP000289738">
    <property type="component" value="Chromosome A01"/>
</dbReference>
<evidence type="ECO:0000256" key="9">
    <source>
        <dbReference type="ARBA" id="ARBA00023136"/>
    </source>
</evidence>
<comment type="function">
    <text evidence="1">Subunit of the oligosaccharyl transferase (OST) complex that catalyzes the initial transfer of a defined glycan (Glc(3)Man(9)GlcNAc(2) in eukaryotes) from the lipid carrier dolichol-pyrophosphate to an asparagine residue within an Asn-X-Ser/Thr consensus motif in nascent polypeptide chains, the first step in protein N-glycosylation. N-glycosylation occurs cotranslationally and the complex associates with the Sec61 complex at the channel-forming translocon complex that mediates protein translocation across the endoplasmic reticulum (ER). All subunits are required for a maximal enzyme activity.</text>
</comment>
<evidence type="ECO:0000256" key="8">
    <source>
        <dbReference type="ARBA" id="ARBA00022989"/>
    </source>
</evidence>
<keyword evidence="9 10" id="KW-0472">Membrane</keyword>
<evidence type="ECO:0000313" key="12">
    <source>
        <dbReference type="Proteomes" id="UP000289738"/>
    </source>
</evidence>
<keyword evidence="12" id="KW-1185">Reference proteome</keyword>
<dbReference type="AlphaFoldDB" id="A0A445EKC1"/>
<comment type="subcellular location">
    <subcellularLocation>
        <location evidence="2">Endoplasmic reticulum membrane</location>
        <topology evidence="2">Single-pass type III membrane protein</topology>
    </subcellularLocation>
</comment>
<dbReference type="InterPro" id="IPR018943">
    <property type="entry name" value="Oligosaccaryltransferase"/>
</dbReference>
<feature type="transmembrane region" description="Helical" evidence="10">
    <location>
        <begin position="7"/>
        <end position="28"/>
    </location>
</feature>
<sequence length="37" mass="4309">MIDDQDLSFFANFLGIFIFVLVIAYQFVMDDPKYTGN</sequence>
<evidence type="ECO:0000256" key="7">
    <source>
        <dbReference type="ARBA" id="ARBA00022968"/>
    </source>
</evidence>
<dbReference type="PANTHER" id="PTHR28677">
    <property type="entry name" value="DOLICHYL-DIPHOSPHOOLIGOSACCHARIDE--PROTEIN GLYCOSYLTRANSFERASE SUBUNIT 4A-RELATED"/>
    <property type="match status" value="1"/>
</dbReference>
<dbReference type="GO" id="GO:0005789">
    <property type="term" value="C:endoplasmic reticulum membrane"/>
    <property type="evidence" value="ECO:0007669"/>
    <property type="project" value="UniProtKB-SubCell"/>
</dbReference>
<evidence type="ECO:0000256" key="6">
    <source>
        <dbReference type="ARBA" id="ARBA00022824"/>
    </source>
</evidence>
<evidence type="ECO:0000256" key="1">
    <source>
        <dbReference type="ARBA" id="ARBA00002791"/>
    </source>
</evidence>
<keyword evidence="8 10" id="KW-1133">Transmembrane helix</keyword>
<dbReference type="SUPFAM" id="SSF103464">
    <property type="entry name" value="Oligosaccharyltransferase subunit ost4p"/>
    <property type="match status" value="1"/>
</dbReference>
<comment type="similarity">
    <text evidence="3">Belongs to the OST4 family.</text>
</comment>
<evidence type="ECO:0000256" key="5">
    <source>
        <dbReference type="ARBA" id="ARBA00022692"/>
    </source>
</evidence>
<dbReference type="PANTHER" id="PTHR28677:SF4">
    <property type="entry name" value="DOLICHYL-DIPHOSPHOOLIGOSACCHARIDE--PROTEIN GLYCOSYLTRANSFERASE SUBUNIT 4B-RELATED"/>
    <property type="match status" value="1"/>
</dbReference>
<dbReference type="EMBL" id="SDMP01000001">
    <property type="protein sequence ID" value="RYR75907.1"/>
    <property type="molecule type" value="Genomic_DNA"/>
</dbReference>
<comment type="caution">
    <text evidence="11">The sequence shown here is derived from an EMBL/GenBank/DDBJ whole genome shotgun (WGS) entry which is preliminary data.</text>
</comment>
<comment type="subunit">
    <text evidence="4">Component of the oligosaccharyltransferase (OST) complex.</text>
</comment>
<gene>
    <name evidence="11" type="ORF">Ahy_A01g000507</name>
</gene>
<dbReference type="InterPro" id="IPR036330">
    <property type="entry name" value="Ost4p_sf"/>
</dbReference>
<proteinExistence type="inferred from homology"/>
<protein>
    <recommendedName>
        <fullName evidence="13">Dolichyl-diphosphooligosaccharide--protein glycosyltransferase subunit 4A</fullName>
    </recommendedName>
</protein>
<name>A0A445EKC1_ARAHY</name>
<keyword evidence="7" id="KW-0735">Signal-anchor</keyword>
<evidence type="ECO:0000313" key="11">
    <source>
        <dbReference type="EMBL" id="RYR75907.1"/>
    </source>
</evidence>
<accession>A0A445EKC1</accession>
<evidence type="ECO:0000256" key="4">
    <source>
        <dbReference type="ARBA" id="ARBA00011157"/>
    </source>
</evidence>
<dbReference type="InterPro" id="IPR044165">
    <property type="entry name" value="OST4_plant"/>
</dbReference>
<evidence type="ECO:0000256" key="2">
    <source>
        <dbReference type="ARBA" id="ARBA00004643"/>
    </source>
</evidence>
<evidence type="ECO:0000256" key="10">
    <source>
        <dbReference type="SAM" id="Phobius"/>
    </source>
</evidence>
<keyword evidence="6" id="KW-0256">Endoplasmic reticulum</keyword>